<reference evidence="1 2" key="1">
    <citation type="submission" date="2018-03" db="EMBL/GenBank/DDBJ databases">
        <title>The draft genome of Sphingosinicella sp. GL-C-18.</title>
        <authorList>
            <person name="Liu L."/>
            <person name="Li L."/>
            <person name="Liang L."/>
            <person name="Zhang X."/>
            <person name="Wang T."/>
        </authorList>
    </citation>
    <scope>NUCLEOTIDE SEQUENCE [LARGE SCALE GENOMIC DNA]</scope>
    <source>
        <strain evidence="1 2">GL-C-18</strain>
    </source>
</reference>
<protein>
    <submittedName>
        <fullName evidence="1">Uncharacterized protein</fullName>
    </submittedName>
</protein>
<organism evidence="1 2">
    <name type="scientific">Allosphingosinicella deserti</name>
    <dbReference type="NCBI Taxonomy" id="2116704"/>
    <lineage>
        <taxon>Bacteria</taxon>
        <taxon>Pseudomonadati</taxon>
        <taxon>Pseudomonadota</taxon>
        <taxon>Alphaproteobacteria</taxon>
        <taxon>Sphingomonadales</taxon>
        <taxon>Sphingomonadaceae</taxon>
        <taxon>Allosphingosinicella</taxon>
    </lineage>
</organism>
<accession>A0A2P7QNY3</accession>
<evidence type="ECO:0000313" key="2">
    <source>
        <dbReference type="Proteomes" id="UP000241167"/>
    </source>
</evidence>
<proteinExistence type="predicted"/>
<sequence length="110" mass="11730">MDEPGSAEKEGVAEAIAWIEAALQAGFGEGASRSEQLREALAAARPLGERPSLDAWLQSIGAELRQRGNVQNPAMLATAVAAHLLTHPHKGLEVHARIDPRTIRNLIPPS</sequence>
<name>A0A2P7QNY3_9SPHN</name>
<dbReference type="RefSeq" id="WP_106513581.1">
    <property type="nucleotide sequence ID" value="NZ_PXYI01000004.1"/>
</dbReference>
<dbReference type="Proteomes" id="UP000241167">
    <property type="component" value="Unassembled WGS sequence"/>
</dbReference>
<dbReference type="EMBL" id="PXYI01000004">
    <property type="protein sequence ID" value="PSJ39685.1"/>
    <property type="molecule type" value="Genomic_DNA"/>
</dbReference>
<comment type="caution">
    <text evidence="1">The sequence shown here is derived from an EMBL/GenBank/DDBJ whole genome shotgun (WGS) entry which is preliminary data.</text>
</comment>
<keyword evidence="2" id="KW-1185">Reference proteome</keyword>
<evidence type="ECO:0000313" key="1">
    <source>
        <dbReference type="EMBL" id="PSJ39685.1"/>
    </source>
</evidence>
<gene>
    <name evidence="1" type="ORF">C7I55_13925</name>
</gene>
<dbReference type="AlphaFoldDB" id="A0A2P7QNY3"/>